<dbReference type="Pfam" id="PF01774">
    <property type="entry name" value="UreD"/>
    <property type="match status" value="1"/>
</dbReference>
<gene>
    <name evidence="3" type="primary">ureD</name>
    <name evidence="4" type="ORF">SAMN05421665_0148</name>
</gene>
<organism evidence="4 5">
    <name type="scientific">Yoonia rosea</name>
    <dbReference type="NCBI Taxonomy" id="287098"/>
    <lineage>
        <taxon>Bacteria</taxon>
        <taxon>Pseudomonadati</taxon>
        <taxon>Pseudomonadota</taxon>
        <taxon>Alphaproteobacteria</taxon>
        <taxon>Rhodobacterales</taxon>
        <taxon>Paracoccaceae</taxon>
        <taxon>Yoonia</taxon>
    </lineage>
</organism>
<dbReference type="PANTHER" id="PTHR33643:SF1">
    <property type="entry name" value="UREASE ACCESSORY PROTEIN D"/>
    <property type="match status" value="1"/>
</dbReference>
<keyword evidence="5" id="KW-1185">Reference proteome</keyword>
<reference evidence="5" key="1">
    <citation type="submission" date="2017-01" db="EMBL/GenBank/DDBJ databases">
        <authorList>
            <person name="Varghese N."/>
            <person name="Submissions S."/>
        </authorList>
    </citation>
    <scope>NUCLEOTIDE SEQUENCE [LARGE SCALE GENOMIC DNA]</scope>
    <source>
        <strain evidence="5">DSM 29591</strain>
    </source>
</reference>
<comment type="similarity">
    <text evidence="1 3">Belongs to the UreD family.</text>
</comment>
<evidence type="ECO:0000256" key="1">
    <source>
        <dbReference type="ARBA" id="ARBA00007177"/>
    </source>
</evidence>
<comment type="function">
    <text evidence="3">Required for maturation of urease via the functional incorporation of the urease nickel metallocenter.</text>
</comment>
<dbReference type="Proteomes" id="UP000186997">
    <property type="component" value="Unassembled WGS sequence"/>
</dbReference>
<proteinExistence type="inferred from homology"/>
<dbReference type="OrthoDB" id="9798842at2"/>
<dbReference type="HAMAP" id="MF_01384">
    <property type="entry name" value="UreD"/>
    <property type="match status" value="1"/>
</dbReference>
<evidence type="ECO:0000256" key="3">
    <source>
        <dbReference type="HAMAP-Rule" id="MF_01384"/>
    </source>
</evidence>
<dbReference type="InterPro" id="IPR002669">
    <property type="entry name" value="UreD"/>
</dbReference>
<dbReference type="GO" id="GO:0005737">
    <property type="term" value="C:cytoplasm"/>
    <property type="evidence" value="ECO:0007669"/>
    <property type="project" value="UniProtKB-SubCell"/>
</dbReference>
<dbReference type="PANTHER" id="PTHR33643">
    <property type="entry name" value="UREASE ACCESSORY PROTEIN D"/>
    <property type="match status" value="1"/>
</dbReference>
<dbReference type="STRING" id="287098.SAMN05421665_0148"/>
<sequence>MQPRARGSAFLTVAGDVTGRTGLVDLRHAGSSKLVFPRNFNDSLEAILVNTAGGITGGDHYTLAATVKAGGALTLTTQAAERAYRAQVSEIGRVETALTVDADATLHWLPQELILFDHCALRRQLQIDLHGNASLLMVEPIVLGRAAMKETLRQIHFQDRIRIHRDGAPIYIDGIDFSGDAAAHVARRAIADGARAMASLVLVRSDAAAQLDTLRAMLPPTAGASLLADDVLVIRQLAEDSFVLRRDLMPILSHLTNNSLPISWRL</sequence>
<comment type="subcellular location">
    <subcellularLocation>
        <location evidence="3">Cytoplasm</location>
    </subcellularLocation>
</comment>
<evidence type="ECO:0000256" key="2">
    <source>
        <dbReference type="ARBA" id="ARBA00023186"/>
    </source>
</evidence>
<keyword evidence="3" id="KW-0996">Nickel insertion</keyword>
<accession>A0A1R3WBD1</accession>
<keyword evidence="3" id="KW-0963">Cytoplasm</keyword>
<keyword evidence="2 3" id="KW-0143">Chaperone</keyword>
<evidence type="ECO:0000313" key="4">
    <source>
        <dbReference type="EMBL" id="SIT75078.1"/>
    </source>
</evidence>
<comment type="subunit">
    <text evidence="3">UreD, UreF and UreG form a complex that acts as a GTP-hydrolysis-dependent molecular chaperone, activating the urease apoprotein by helping to assemble the nickel containing metallocenter of UreC. The UreE protein probably delivers the nickel.</text>
</comment>
<dbReference type="EMBL" id="FTPR01000001">
    <property type="protein sequence ID" value="SIT75078.1"/>
    <property type="molecule type" value="Genomic_DNA"/>
</dbReference>
<evidence type="ECO:0000313" key="5">
    <source>
        <dbReference type="Proteomes" id="UP000186997"/>
    </source>
</evidence>
<dbReference type="GO" id="GO:0016151">
    <property type="term" value="F:nickel cation binding"/>
    <property type="evidence" value="ECO:0007669"/>
    <property type="project" value="UniProtKB-UniRule"/>
</dbReference>
<dbReference type="AlphaFoldDB" id="A0A1R3WBD1"/>
<name>A0A1R3WBD1_9RHOB</name>
<protein>
    <recommendedName>
        <fullName evidence="3">Urease accessory protein UreD</fullName>
    </recommendedName>
</protein>